<dbReference type="EMBL" id="JBBPFD010000005">
    <property type="protein sequence ID" value="KAK7925021.1"/>
    <property type="molecule type" value="Genomic_DNA"/>
</dbReference>
<sequence>MAQLSKEQPSTSQYTTARGVESSTTQLTQDHIEGSVPLPPDKAWTHHRERLRIVRGAGGRLSEEQEEATGEEREEASGEEREEASGEGEVWSCSETGLWVKQTSHDLSSFSAGGNNEQDYTDGRTCLILEKTNVQLSDSTMVHVVECDDVVSPDE</sequence>
<evidence type="ECO:0000256" key="1">
    <source>
        <dbReference type="SAM" id="MobiDB-lite"/>
    </source>
</evidence>
<gene>
    <name evidence="2" type="ORF">WMY93_007331</name>
</gene>
<feature type="compositionally biased region" description="Acidic residues" evidence="1">
    <location>
        <begin position="64"/>
        <end position="74"/>
    </location>
</feature>
<organism evidence="2 3">
    <name type="scientific">Mugilogobius chulae</name>
    <name type="common">yellowstripe goby</name>
    <dbReference type="NCBI Taxonomy" id="88201"/>
    <lineage>
        <taxon>Eukaryota</taxon>
        <taxon>Metazoa</taxon>
        <taxon>Chordata</taxon>
        <taxon>Craniata</taxon>
        <taxon>Vertebrata</taxon>
        <taxon>Euteleostomi</taxon>
        <taxon>Actinopterygii</taxon>
        <taxon>Neopterygii</taxon>
        <taxon>Teleostei</taxon>
        <taxon>Neoteleostei</taxon>
        <taxon>Acanthomorphata</taxon>
        <taxon>Gobiaria</taxon>
        <taxon>Gobiiformes</taxon>
        <taxon>Gobioidei</taxon>
        <taxon>Gobiidae</taxon>
        <taxon>Gobionellinae</taxon>
        <taxon>Mugilogobius</taxon>
    </lineage>
</organism>
<feature type="region of interest" description="Disordered" evidence="1">
    <location>
        <begin position="1"/>
        <end position="91"/>
    </location>
</feature>
<reference evidence="3" key="1">
    <citation type="submission" date="2024-04" db="EMBL/GenBank/DDBJ databases">
        <title>Salinicola lusitanus LLJ914,a marine bacterium isolated from the Okinawa Trough.</title>
        <authorList>
            <person name="Li J."/>
        </authorList>
    </citation>
    <scope>NUCLEOTIDE SEQUENCE [LARGE SCALE GENOMIC DNA]</scope>
</reference>
<accession>A0AAW0PCX1</accession>
<dbReference type="AlphaFoldDB" id="A0AAW0PCX1"/>
<evidence type="ECO:0000313" key="2">
    <source>
        <dbReference type="EMBL" id="KAK7925021.1"/>
    </source>
</evidence>
<name>A0AAW0PCX1_9GOBI</name>
<evidence type="ECO:0000313" key="3">
    <source>
        <dbReference type="Proteomes" id="UP001460270"/>
    </source>
</evidence>
<keyword evidence="3" id="KW-1185">Reference proteome</keyword>
<dbReference type="Proteomes" id="UP001460270">
    <property type="component" value="Unassembled WGS sequence"/>
</dbReference>
<proteinExistence type="predicted"/>
<comment type="caution">
    <text evidence="2">The sequence shown here is derived from an EMBL/GenBank/DDBJ whole genome shotgun (WGS) entry which is preliminary data.</text>
</comment>
<protein>
    <submittedName>
        <fullName evidence="2">Uncharacterized protein</fullName>
    </submittedName>
</protein>
<feature type="compositionally biased region" description="Polar residues" evidence="1">
    <location>
        <begin position="1"/>
        <end position="29"/>
    </location>
</feature>